<organism evidence="1 2">
    <name type="scientific">Nemorincola caseinilytica</name>
    <dbReference type="NCBI Taxonomy" id="2054315"/>
    <lineage>
        <taxon>Bacteria</taxon>
        <taxon>Pseudomonadati</taxon>
        <taxon>Bacteroidota</taxon>
        <taxon>Chitinophagia</taxon>
        <taxon>Chitinophagales</taxon>
        <taxon>Chitinophagaceae</taxon>
        <taxon>Nemorincola</taxon>
    </lineage>
</organism>
<comment type="caution">
    <text evidence="1">The sequence shown here is derived from an EMBL/GenBank/DDBJ whole genome shotgun (WGS) entry which is preliminary data.</text>
</comment>
<dbReference type="Proteomes" id="UP001500067">
    <property type="component" value="Unassembled WGS sequence"/>
</dbReference>
<dbReference type="EMBL" id="BAABFA010000019">
    <property type="protein sequence ID" value="GAA4468321.1"/>
    <property type="molecule type" value="Genomic_DNA"/>
</dbReference>
<evidence type="ECO:0000313" key="1">
    <source>
        <dbReference type="EMBL" id="GAA4468321.1"/>
    </source>
</evidence>
<keyword evidence="2" id="KW-1185">Reference proteome</keyword>
<reference evidence="2" key="1">
    <citation type="journal article" date="2019" name="Int. J. Syst. Evol. Microbiol.">
        <title>The Global Catalogue of Microorganisms (GCM) 10K type strain sequencing project: providing services to taxonomists for standard genome sequencing and annotation.</title>
        <authorList>
            <consortium name="The Broad Institute Genomics Platform"/>
            <consortium name="The Broad Institute Genome Sequencing Center for Infectious Disease"/>
            <person name="Wu L."/>
            <person name="Ma J."/>
        </authorList>
    </citation>
    <scope>NUCLEOTIDE SEQUENCE [LARGE SCALE GENOMIC DNA]</scope>
    <source>
        <strain evidence="2">JCM 32105</strain>
    </source>
</reference>
<protein>
    <submittedName>
        <fullName evidence="1">Uncharacterized protein</fullName>
    </submittedName>
</protein>
<sequence length="103" mass="11495">MAGCTKAPVYSNPSYAVGTVISFDAGILRRSGTTYFFYVNGRRYEGSSRKVPINKKLAEGEKYMVAYEAAQIDKNIMIFADKVVNDSVDSATYVSQYIFHPPF</sequence>
<proteinExistence type="predicted"/>
<accession>A0ABP8NML1</accession>
<evidence type="ECO:0000313" key="2">
    <source>
        <dbReference type="Proteomes" id="UP001500067"/>
    </source>
</evidence>
<gene>
    <name evidence="1" type="ORF">GCM10023093_25690</name>
</gene>
<name>A0ABP8NML1_9BACT</name>